<dbReference type="GO" id="GO:0006145">
    <property type="term" value="P:purine nucleobase catabolic process"/>
    <property type="evidence" value="ECO:0007669"/>
    <property type="project" value="TreeGrafter"/>
</dbReference>
<keyword evidence="6" id="KW-0665">Pyrimidine biosynthesis</keyword>
<evidence type="ECO:0000256" key="5">
    <source>
        <dbReference type="ARBA" id="ARBA00022801"/>
    </source>
</evidence>
<dbReference type="InterPro" id="IPR002195">
    <property type="entry name" value="Dihydroorotase_CS"/>
</dbReference>
<keyword evidence="5" id="KW-0378">Hydrolase</keyword>
<dbReference type="GO" id="GO:0006221">
    <property type="term" value="P:pyrimidine nucleotide biosynthetic process"/>
    <property type="evidence" value="ECO:0007669"/>
    <property type="project" value="UniProtKB-KW"/>
</dbReference>
<organism evidence="8 9">
    <name type="scientific">Homoserinimonas hongtaonis</name>
    <dbReference type="NCBI Taxonomy" id="2079791"/>
    <lineage>
        <taxon>Bacteria</taxon>
        <taxon>Bacillati</taxon>
        <taxon>Actinomycetota</taxon>
        <taxon>Actinomycetes</taxon>
        <taxon>Micrococcales</taxon>
        <taxon>Microbacteriaceae</taxon>
        <taxon>Homoserinimonas</taxon>
    </lineage>
</organism>
<gene>
    <name evidence="8" type="ORF">DF220_09175</name>
</gene>
<feature type="domain" description="Dihydroorotase catalytic" evidence="7">
    <location>
        <begin position="43"/>
        <end position="225"/>
    </location>
</feature>
<accession>A0A2U1T271</accession>
<evidence type="ECO:0000256" key="3">
    <source>
        <dbReference type="ARBA" id="ARBA00010286"/>
    </source>
</evidence>
<dbReference type="InterPro" id="IPR032466">
    <property type="entry name" value="Metal_Hydrolase"/>
</dbReference>
<dbReference type="InterPro" id="IPR050138">
    <property type="entry name" value="DHOase/Allantoinase_Hydrolase"/>
</dbReference>
<dbReference type="GO" id="GO:0005737">
    <property type="term" value="C:cytoplasm"/>
    <property type="evidence" value="ECO:0007669"/>
    <property type="project" value="TreeGrafter"/>
</dbReference>
<dbReference type="Gene3D" id="3.20.20.140">
    <property type="entry name" value="Metal-dependent hydrolases"/>
    <property type="match status" value="1"/>
</dbReference>
<dbReference type="Gene3D" id="2.30.40.10">
    <property type="entry name" value="Urease, subunit C, domain 1"/>
    <property type="match status" value="1"/>
</dbReference>
<dbReference type="InterPro" id="IPR004722">
    <property type="entry name" value="DHOase"/>
</dbReference>
<dbReference type="SUPFAM" id="SSF51338">
    <property type="entry name" value="Composite domain of metallo-dependent hydrolases"/>
    <property type="match status" value="1"/>
</dbReference>
<comment type="caution">
    <text evidence="8">The sequence shown here is derived from an EMBL/GenBank/DDBJ whole genome shotgun (WGS) entry which is preliminary data.</text>
</comment>
<dbReference type="CDD" id="cd01317">
    <property type="entry name" value="DHOase_IIa"/>
    <property type="match status" value="1"/>
</dbReference>
<dbReference type="RefSeq" id="WP_108997797.1">
    <property type="nucleotide sequence ID" value="NZ_QEEX01000001.1"/>
</dbReference>
<dbReference type="PANTHER" id="PTHR43668:SF2">
    <property type="entry name" value="ALLANTOINASE"/>
    <property type="match status" value="1"/>
</dbReference>
<dbReference type="GO" id="GO:0046872">
    <property type="term" value="F:metal ion binding"/>
    <property type="evidence" value="ECO:0007669"/>
    <property type="project" value="UniProtKB-KW"/>
</dbReference>
<dbReference type="PROSITE" id="PS00483">
    <property type="entry name" value="DIHYDROOROTASE_2"/>
    <property type="match status" value="1"/>
</dbReference>
<dbReference type="InterPro" id="IPR024403">
    <property type="entry name" value="DHOase_cat"/>
</dbReference>
<dbReference type="PANTHER" id="PTHR43668">
    <property type="entry name" value="ALLANTOINASE"/>
    <property type="match status" value="1"/>
</dbReference>
<comment type="similarity">
    <text evidence="3">Belongs to the metallo-dependent hydrolases superfamily. DHOase family. Class I DHOase subfamily.</text>
</comment>
<evidence type="ECO:0000259" key="7">
    <source>
        <dbReference type="Pfam" id="PF12890"/>
    </source>
</evidence>
<dbReference type="InterPro" id="IPR011059">
    <property type="entry name" value="Metal-dep_hydrolase_composite"/>
</dbReference>
<dbReference type="GO" id="GO:0004151">
    <property type="term" value="F:dihydroorotase activity"/>
    <property type="evidence" value="ECO:0007669"/>
    <property type="project" value="InterPro"/>
</dbReference>
<dbReference type="Pfam" id="PF12890">
    <property type="entry name" value="DHOase"/>
    <property type="match status" value="1"/>
</dbReference>
<evidence type="ECO:0000256" key="4">
    <source>
        <dbReference type="ARBA" id="ARBA00022723"/>
    </source>
</evidence>
<evidence type="ECO:0000313" key="9">
    <source>
        <dbReference type="Proteomes" id="UP000244978"/>
    </source>
</evidence>
<dbReference type="GO" id="GO:0004038">
    <property type="term" value="F:allantoinase activity"/>
    <property type="evidence" value="ECO:0007669"/>
    <property type="project" value="TreeGrafter"/>
</dbReference>
<reference evidence="9" key="1">
    <citation type="submission" date="2018-04" db="EMBL/GenBank/DDBJ databases">
        <authorList>
            <person name="Liu S."/>
            <person name="Wang Z."/>
            <person name="Li J."/>
        </authorList>
    </citation>
    <scope>NUCLEOTIDE SEQUENCE [LARGE SCALE GENOMIC DNA]</scope>
    <source>
        <strain evidence="9">S1194</strain>
    </source>
</reference>
<dbReference type="SUPFAM" id="SSF51556">
    <property type="entry name" value="Metallo-dependent hydrolases"/>
    <property type="match status" value="1"/>
</dbReference>
<evidence type="ECO:0000256" key="2">
    <source>
        <dbReference type="ARBA" id="ARBA00002368"/>
    </source>
</evidence>
<comment type="function">
    <text evidence="2">Catalyzes the reversible cyclization of carbamoyl aspartate to dihydroorotate.</text>
</comment>
<evidence type="ECO:0000256" key="1">
    <source>
        <dbReference type="ARBA" id="ARBA00001947"/>
    </source>
</evidence>
<name>A0A2U1T271_9MICO</name>
<keyword evidence="4" id="KW-0479">Metal-binding</keyword>
<dbReference type="NCBIfam" id="TIGR00857">
    <property type="entry name" value="pyrC_multi"/>
    <property type="match status" value="1"/>
</dbReference>
<dbReference type="EMBL" id="QEEX01000001">
    <property type="protein sequence ID" value="PWB97979.1"/>
    <property type="molecule type" value="Genomic_DNA"/>
</dbReference>
<dbReference type="AlphaFoldDB" id="A0A2U1T271"/>
<protein>
    <submittedName>
        <fullName evidence="8">Dihydroorotase</fullName>
    </submittedName>
</protein>
<evidence type="ECO:0000256" key="6">
    <source>
        <dbReference type="ARBA" id="ARBA00022975"/>
    </source>
</evidence>
<comment type="cofactor">
    <cofactor evidence="1">
        <name>Zn(2+)</name>
        <dbReference type="ChEBI" id="CHEBI:29105"/>
    </cofactor>
</comment>
<sequence length="420" mass="44059">MTNDIIRGVRLAGGTRLVDLRIEDGIIAAIDDNDGAVIDATPVLLPGLVDLHTHLREPGSEASETIGTGTRAAAAGGYTDVFAMANLIPVTDTVDRVRDIQSRSVAASARVHPIAAASIGLLGGDLADHAALAGAGVTVFSDDGKCLSDADAVRTVLTRMAELGTVFAQHAQHPEIAGAGVINERVAAAAGVPGWPVAGEEEIVARDIALAEETGGHLHICHVSTAGTVELVRDAKRRGLPVTAEVTPHHLAVSDDDALERGPELKVNPPLRAPSDIEALREALRDGTIDVIGTDHAPHPMETKRRPWPEASFGLTALETALPIVAEVLTNDGVTDWDAVARVMSETPARIGRIDTLAGRPLAVGEPATFCVILPVESWVVDPEQHFSRSRNTPFGGRGMQARVVATMIDGQLTHGELPQ</sequence>
<proteinExistence type="inferred from homology"/>
<evidence type="ECO:0000313" key="8">
    <source>
        <dbReference type="EMBL" id="PWB97979.1"/>
    </source>
</evidence>
<dbReference type="Proteomes" id="UP000244978">
    <property type="component" value="Unassembled WGS sequence"/>
</dbReference>
<keyword evidence="9" id="KW-1185">Reference proteome</keyword>